<dbReference type="EC" id="5.2.1.8" evidence="3 6"/>
<keyword evidence="4 6" id="KW-0697">Rotamase</keyword>
<proteinExistence type="inferred from homology"/>
<dbReference type="Gene3D" id="3.10.50.40">
    <property type="match status" value="1"/>
</dbReference>
<feature type="chain" id="PRO_5047179374" description="peptidylprolyl isomerase" evidence="8">
    <location>
        <begin position="20"/>
        <end position="369"/>
    </location>
</feature>
<sequence>MRRRATAAVALPVSMVLFAATGCGALDESLKPWFMRSDSEYPSGLPTVSGEVGEEPNVEFPGEEPPEEPLTGIAVEGPEEDQGDLVRSGDAIVSQMVSYEWSGQGETQELSSTYDDDTPLAVSLQPGPQVADLIECVTDATVGSRVVCAFPPDPEQMGADPAMQQMATQVIILDIEQHYPQGSTVTAEQTEDGGGDLPTVTEVDGEQPEISIPDEDPPEELETVVLAEGDGPEVEADEQLITQYTGMTWDDGEVFDSTWMPGRNGTPQEFQVADGAVIDGWVDGLVGQNVGDRVMLVIPPDLAYGEDEDAAGGQPSGTLVFVVDILGSAPPVPEQEMPEPDMEDMEGMEGMEGMEDLDLEDLDLEGMEE</sequence>
<evidence type="ECO:0000256" key="3">
    <source>
        <dbReference type="ARBA" id="ARBA00013194"/>
    </source>
</evidence>
<dbReference type="InterPro" id="IPR046357">
    <property type="entry name" value="PPIase_dom_sf"/>
</dbReference>
<evidence type="ECO:0000256" key="6">
    <source>
        <dbReference type="PROSITE-ProRule" id="PRU00277"/>
    </source>
</evidence>
<dbReference type="GO" id="GO:0003755">
    <property type="term" value="F:peptidyl-prolyl cis-trans isomerase activity"/>
    <property type="evidence" value="ECO:0007669"/>
    <property type="project" value="UniProtKB-EC"/>
</dbReference>
<dbReference type="PANTHER" id="PTHR43811:SF19">
    <property type="entry name" value="39 KDA FK506-BINDING NUCLEAR PROTEIN"/>
    <property type="match status" value="1"/>
</dbReference>
<dbReference type="PROSITE" id="PS51257">
    <property type="entry name" value="PROKAR_LIPOPROTEIN"/>
    <property type="match status" value="1"/>
</dbReference>
<keyword evidence="8" id="KW-0732">Signal</keyword>
<dbReference type="RefSeq" id="WP_310910454.1">
    <property type="nucleotide sequence ID" value="NZ_JAVLVT010000001.1"/>
</dbReference>
<evidence type="ECO:0000256" key="5">
    <source>
        <dbReference type="ARBA" id="ARBA00023235"/>
    </source>
</evidence>
<comment type="catalytic activity">
    <reaction evidence="1 6">
        <text>[protein]-peptidylproline (omega=180) = [protein]-peptidylproline (omega=0)</text>
        <dbReference type="Rhea" id="RHEA:16237"/>
        <dbReference type="Rhea" id="RHEA-COMP:10747"/>
        <dbReference type="Rhea" id="RHEA-COMP:10748"/>
        <dbReference type="ChEBI" id="CHEBI:83833"/>
        <dbReference type="ChEBI" id="CHEBI:83834"/>
        <dbReference type="EC" id="5.2.1.8"/>
    </reaction>
</comment>
<dbReference type="Pfam" id="PF00254">
    <property type="entry name" value="FKBP_C"/>
    <property type="match status" value="1"/>
</dbReference>
<dbReference type="InterPro" id="IPR001179">
    <property type="entry name" value="PPIase_FKBP_dom"/>
</dbReference>
<protein>
    <recommendedName>
        <fullName evidence="3 6">peptidylprolyl isomerase</fullName>
        <ecNumber evidence="3 6">5.2.1.8</ecNumber>
    </recommendedName>
</protein>
<dbReference type="Proteomes" id="UP001250214">
    <property type="component" value="Unassembled WGS sequence"/>
</dbReference>
<evidence type="ECO:0000256" key="1">
    <source>
        <dbReference type="ARBA" id="ARBA00000971"/>
    </source>
</evidence>
<name>A0ABU2H0X8_9ACTN</name>
<comment type="similarity">
    <text evidence="2">Belongs to the FKBP-type PPIase family.</text>
</comment>
<reference evidence="11" key="1">
    <citation type="submission" date="2023-07" db="EMBL/GenBank/DDBJ databases">
        <title>Novel species in the genus Lipingzhangella isolated from Sambhar Salt Lake.</title>
        <authorList>
            <person name="Jiya N."/>
            <person name="Kajale S."/>
            <person name="Sharma A."/>
        </authorList>
    </citation>
    <scope>NUCLEOTIDE SEQUENCE [LARGE SCALE GENOMIC DNA]</scope>
    <source>
        <strain evidence="11">LS1_29</strain>
    </source>
</reference>
<keyword evidence="5 6" id="KW-0413">Isomerase</keyword>
<dbReference type="PANTHER" id="PTHR43811">
    <property type="entry name" value="FKBP-TYPE PEPTIDYL-PROLYL CIS-TRANS ISOMERASE FKPA"/>
    <property type="match status" value="1"/>
</dbReference>
<feature type="compositionally biased region" description="Acidic residues" evidence="7">
    <location>
        <begin position="52"/>
        <end position="67"/>
    </location>
</feature>
<keyword evidence="11" id="KW-1185">Reference proteome</keyword>
<comment type="caution">
    <text evidence="10">The sequence shown here is derived from an EMBL/GenBank/DDBJ whole genome shotgun (WGS) entry which is preliminary data.</text>
</comment>
<evidence type="ECO:0000259" key="9">
    <source>
        <dbReference type="PROSITE" id="PS50059"/>
    </source>
</evidence>
<organism evidence="10 11">
    <name type="scientific">Lipingzhangella rawalii</name>
    <dbReference type="NCBI Taxonomy" id="2055835"/>
    <lineage>
        <taxon>Bacteria</taxon>
        <taxon>Bacillati</taxon>
        <taxon>Actinomycetota</taxon>
        <taxon>Actinomycetes</taxon>
        <taxon>Streptosporangiales</taxon>
        <taxon>Nocardiopsidaceae</taxon>
        <taxon>Lipingzhangella</taxon>
    </lineage>
</organism>
<feature type="domain" description="PPIase FKBP-type" evidence="9">
    <location>
        <begin position="237"/>
        <end position="329"/>
    </location>
</feature>
<evidence type="ECO:0000313" key="10">
    <source>
        <dbReference type="EMBL" id="MDS1268946.1"/>
    </source>
</evidence>
<gene>
    <name evidence="10" type="ORF">RIF23_01415</name>
</gene>
<evidence type="ECO:0000313" key="11">
    <source>
        <dbReference type="Proteomes" id="UP001250214"/>
    </source>
</evidence>
<accession>A0ABU2H0X8</accession>
<evidence type="ECO:0000256" key="2">
    <source>
        <dbReference type="ARBA" id="ARBA00006577"/>
    </source>
</evidence>
<evidence type="ECO:0000256" key="8">
    <source>
        <dbReference type="SAM" id="SignalP"/>
    </source>
</evidence>
<feature type="region of interest" description="Disordered" evidence="7">
    <location>
        <begin position="43"/>
        <end position="68"/>
    </location>
</feature>
<evidence type="ECO:0000256" key="7">
    <source>
        <dbReference type="SAM" id="MobiDB-lite"/>
    </source>
</evidence>
<evidence type="ECO:0000256" key="4">
    <source>
        <dbReference type="ARBA" id="ARBA00023110"/>
    </source>
</evidence>
<feature type="signal peptide" evidence="8">
    <location>
        <begin position="1"/>
        <end position="19"/>
    </location>
</feature>
<dbReference type="SUPFAM" id="SSF54534">
    <property type="entry name" value="FKBP-like"/>
    <property type="match status" value="1"/>
</dbReference>
<dbReference type="EMBL" id="JAVLVT010000001">
    <property type="protein sequence ID" value="MDS1268946.1"/>
    <property type="molecule type" value="Genomic_DNA"/>
</dbReference>
<dbReference type="PROSITE" id="PS50059">
    <property type="entry name" value="FKBP_PPIASE"/>
    <property type="match status" value="1"/>
</dbReference>